<sequence>MAQVTDPHTVHGEGPVWIPALGGVAWLDMLAGDILILNADTAAVSRRHLGEVVACLRPRSRGGFIAALEDSFALYDTAGNLEAISKVVEAPGVRFNEGTCDLDGNFLCGTMAYDQATGRGDVFRMTPAAEVEKVIAGVSISNGMQFTRSHGGRYIDSPTGTIERLEIDQGRIIRTPFVHIPADFGMPDGLCMDTEGGTWVAMWGGGHVRRYDADGELDLVIEVPADQVTACTFGGPDLATLYITTSRLGLDDRGGPAGALFAADVDFCGYPPLPFAG</sequence>
<comment type="similarity">
    <text evidence="1">Belongs to the SMP-30/CGR1 family.</text>
</comment>
<gene>
    <name evidence="3" type="ORF">T9R20_01570</name>
</gene>
<keyword evidence="3" id="KW-0378">Hydrolase</keyword>
<dbReference type="RefSeq" id="WP_322410809.1">
    <property type="nucleotide sequence ID" value="NZ_CP139779.1"/>
</dbReference>
<dbReference type="PANTHER" id="PTHR10907:SF47">
    <property type="entry name" value="REGUCALCIN"/>
    <property type="match status" value="1"/>
</dbReference>
<dbReference type="EC" id="3.1.1.99" evidence="3"/>
<dbReference type="Proteomes" id="UP001324533">
    <property type="component" value="Chromosome"/>
</dbReference>
<dbReference type="PRINTS" id="PR01790">
    <property type="entry name" value="SMP30FAMILY"/>
</dbReference>
<dbReference type="Pfam" id="PF08450">
    <property type="entry name" value="SGL"/>
    <property type="match status" value="1"/>
</dbReference>
<evidence type="ECO:0000259" key="2">
    <source>
        <dbReference type="Pfam" id="PF08450"/>
    </source>
</evidence>
<accession>A0ABZ0VFV4</accession>
<feature type="domain" description="SMP-30/Gluconolactonase/LRE-like region" evidence="2">
    <location>
        <begin position="12"/>
        <end position="246"/>
    </location>
</feature>
<keyword evidence="4" id="KW-1185">Reference proteome</keyword>
<organism evidence="3 4">
    <name type="scientific">Microbacterium invictum</name>
    <dbReference type="NCBI Taxonomy" id="515415"/>
    <lineage>
        <taxon>Bacteria</taxon>
        <taxon>Bacillati</taxon>
        <taxon>Actinomycetota</taxon>
        <taxon>Actinomycetes</taxon>
        <taxon>Micrococcales</taxon>
        <taxon>Microbacteriaceae</taxon>
        <taxon>Microbacterium</taxon>
    </lineage>
</organism>
<evidence type="ECO:0000313" key="4">
    <source>
        <dbReference type="Proteomes" id="UP001324533"/>
    </source>
</evidence>
<dbReference type="GO" id="GO:0016787">
    <property type="term" value="F:hydrolase activity"/>
    <property type="evidence" value="ECO:0007669"/>
    <property type="project" value="UniProtKB-KW"/>
</dbReference>
<dbReference type="EMBL" id="CP139779">
    <property type="protein sequence ID" value="WQB70672.1"/>
    <property type="molecule type" value="Genomic_DNA"/>
</dbReference>
<dbReference type="InterPro" id="IPR013658">
    <property type="entry name" value="SGL"/>
</dbReference>
<evidence type="ECO:0000256" key="1">
    <source>
        <dbReference type="ARBA" id="ARBA00008853"/>
    </source>
</evidence>
<dbReference type="Gene3D" id="2.120.10.30">
    <property type="entry name" value="TolB, C-terminal domain"/>
    <property type="match status" value="1"/>
</dbReference>
<reference evidence="3 4" key="1">
    <citation type="submission" date="2023-06" db="EMBL/GenBank/DDBJ databases">
        <title>Rock-solubilizing bacteria, Microbacterium invictum, promotes re-establishment of vegetation in rocky wasteland by accelerating rock bio-weathering and reshaping soil bacterial community.</title>
        <authorList>
            <person name="Liu C."/>
        </authorList>
    </citation>
    <scope>NUCLEOTIDE SEQUENCE [LARGE SCALE GENOMIC DNA]</scope>
    <source>
        <strain evidence="3 4">X-18</strain>
    </source>
</reference>
<name>A0ABZ0VFV4_9MICO</name>
<evidence type="ECO:0000313" key="3">
    <source>
        <dbReference type="EMBL" id="WQB70672.1"/>
    </source>
</evidence>
<dbReference type="InterPro" id="IPR011042">
    <property type="entry name" value="6-blade_b-propeller_TolB-like"/>
</dbReference>
<dbReference type="SUPFAM" id="SSF63829">
    <property type="entry name" value="Calcium-dependent phosphotriesterase"/>
    <property type="match status" value="1"/>
</dbReference>
<dbReference type="InterPro" id="IPR005511">
    <property type="entry name" value="SMP-30"/>
</dbReference>
<proteinExistence type="inferred from homology"/>
<dbReference type="PANTHER" id="PTHR10907">
    <property type="entry name" value="REGUCALCIN"/>
    <property type="match status" value="1"/>
</dbReference>
<protein>
    <submittedName>
        <fullName evidence="3">SMP-30/gluconolactonase/LRE family protein</fullName>
        <ecNumber evidence="3">3.1.1.99</ecNumber>
    </submittedName>
</protein>